<dbReference type="GO" id="GO:0005813">
    <property type="term" value="C:centrosome"/>
    <property type="evidence" value="ECO:0007669"/>
    <property type="project" value="InterPro"/>
</dbReference>
<dbReference type="InterPro" id="IPR026619">
    <property type="entry name" value="CEP95"/>
</dbReference>
<feature type="compositionally biased region" description="Polar residues" evidence="2">
    <location>
        <begin position="578"/>
        <end position="588"/>
    </location>
</feature>
<feature type="region of interest" description="Disordered" evidence="2">
    <location>
        <begin position="360"/>
        <end position="496"/>
    </location>
</feature>
<dbReference type="Proteomes" id="UP000261540">
    <property type="component" value="Unplaced"/>
</dbReference>
<evidence type="ECO:0000256" key="1">
    <source>
        <dbReference type="SAM" id="Coils"/>
    </source>
</evidence>
<sequence>MGSQEERDWVDVANDLLSKCHISLRLAKVTDCGASVFVALYQAILGEKVPDYIAAPRSQEDDVHNVQSVIDSLALDYLQISLSHITGENVVRGDKESIKNLLEIFDGLLEYLTEQVSEEELADEGELHHTASKVGTSTEQQLERLSQTSSVPSTTYSSKHSDSSESTAELIRLGDSARTFMASQEERINGVHHADISWSRLEVEAPQDRVQELAGLPEGLVSTGASFPNSSLLKEPLHSAVALQPPYQTTPRRPDRLAHSGALSPTSMPSQRGAEVEDEDHPAVSAKCQSPRSQPDSLPANGIPSPRLSPDRSEASMSSQRRGSAEVGEDLTEASRLGPRRVLFQTQPAVVPMTLADVTGMSDSKAGTKPRPLPPRQHPKGRPRRTPLGKGPTEVQEELDEPLSQRTRRNREAEHELHQMSEKLSRRLEELDSMLKRALGESLETSGTREEDKQSHHSDSIMEFRGTQRHSDTAPTPKSPRTRSLSPSPPPMHHFLEAPLEGTLAKDLQQYGSQVRQPEPQSQRLGKVVGNANEEERKQFEERKRADIEETRGQAREAERAYREAVLGEVPHPRKPSRTYSPKVTAQHRTARACHSTHGRGRALPLKAAPMKVKDNDLLPILLEELPHLQLSPHTLTRMWKQQMKQVDRLAPQPNHRSRNKQASQIEEAQRRQDLLVEIIRKEQEHNQRLRDFKERIQQQKSAQNKLREQRLQVARARKYHNDHHVQFRARLMRARSREERMFKQILEEGLELQKAQLREQRAYAKEQRQEHQRRHRDELESMENYYKDQFSLLAETLAQERHEIQVRKKAQGKALQKMRRELRAKMEREIGELQKIIIQNDDDTFFRELEVERLRERLQMTSFQYRTGHRT</sequence>
<feature type="compositionally biased region" description="Basic and acidic residues" evidence="2">
    <location>
        <begin position="410"/>
        <end position="439"/>
    </location>
</feature>
<feature type="compositionally biased region" description="Basic residues" evidence="2">
    <location>
        <begin position="589"/>
        <end position="601"/>
    </location>
</feature>
<feature type="coiled-coil region" evidence="1">
    <location>
        <begin position="676"/>
        <end position="710"/>
    </location>
</feature>
<dbReference type="Pfam" id="PF19016">
    <property type="entry name" value="DUF5745"/>
    <property type="match status" value="1"/>
</dbReference>
<organism evidence="4 5">
    <name type="scientific">Paramormyrops kingsleyae</name>
    <dbReference type="NCBI Taxonomy" id="1676925"/>
    <lineage>
        <taxon>Eukaryota</taxon>
        <taxon>Metazoa</taxon>
        <taxon>Chordata</taxon>
        <taxon>Craniata</taxon>
        <taxon>Vertebrata</taxon>
        <taxon>Euteleostomi</taxon>
        <taxon>Actinopterygii</taxon>
        <taxon>Neopterygii</taxon>
        <taxon>Teleostei</taxon>
        <taxon>Osteoglossocephala</taxon>
        <taxon>Osteoglossomorpha</taxon>
        <taxon>Osteoglossiformes</taxon>
        <taxon>Mormyridae</taxon>
        <taxon>Paramormyrops</taxon>
    </lineage>
</organism>
<protein>
    <submittedName>
        <fullName evidence="4">Centrosomal protein 95</fullName>
    </submittedName>
</protein>
<proteinExistence type="predicted"/>
<feature type="compositionally biased region" description="Basic and acidic residues" evidence="2">
    <location>
        <begin position="447"/>
        <end position="462"/>
    </location>
</feature>
<feature type="region of interest" description="Disordered" evidence="2">
    <location>
        <begin position="511"/>
        <end position="559"/>
    </location>
</feature>
<evidence type="ECO:0000256" key="2">
    <source>
        <dbReference type="SAM" id="MobiDB-lite"/>
    </source>
</evidence>
<dbReference type="InterPro" id="IPR044039">
    <property type="entry name" value="DUF5745"/>
</dbReference>
<feature type="region of interest" description="Disordered" evidence="2">
    <location>
        <begin position="245"/>
        <end position="340"/>
    </location>
</feature>
<evidence type="ECO:0000259" key="3">
    <source>
        <dbReference type="Pfam" id="PF19016"/>
    </source>
</evidence>
<feature type="compositionally biased region" description="Polar residues" evidence="2">
    <location>
        <begin position="133"/>
        <end position="152"/>
    </location>
</feature>
<feature type="coiled-coil region" evidence="1">
    <location>
        <begin position="748"/>
        <end position="775"/>
    </location>
</feature>
<dbReference type="AlphaFoldDB" id="A0A3B3RWN0"/>
<dbReference type="GeneTree" id="ENSGT00390000005412"/>
<feature type="compositionally biased region" description="Basic residues" evidence="2">
    <location>
        <begin position="377"/>
        <end position="387"/>
    </location>
</feature>
<feature type="compositionally biased region" description="Basic and acidic residues" evidence="2">
    <location>
        <begin position="534"/>
        <end position="559"/>
    </location>
</feature>
<keyword evidence="5" id="KW-1185">Reference proteome</keyword>
<feature type="compositionally biased region" description="Polar residues" evidence="2">
    <location>
        <begin position="287"/>
        <end position="296"/>
    </location>
</feature>
<name>A0A3B3RWN0_9TELE</name>
<evidence type="ECO:0000313" key="5">
    <source>
        <dbReference type="Proteomes" id="UP000261540"/>
    </source>
</evidence>
<reference evidence="4" key="2">
    <citation type="submission" date="2025-09" db="UniProtKB">
        <authorList>
            <consortium name="Ensembl"/>
        </authorList>
    </citation>
    <scope>IDENTIFICATION</scope>
</reference>
<feature type="region of interest" description="Disordered" evidence="2">
    <location>
        <begin position="131"/>
        <end position="168"/>
    </location>
</feature>
<accession>A0A3B3RWN0</accession>
<feature type="compositionally biased region" description="Polar residues" evidence="2">
    <location>
        <begin position="511"/>
        <end position="524"/>
    </location>
</feature>
<dbReference type="Ensembl" id="ENSPKIT00000003529.1">
    <property type="protein sequence ID" value="ENSPKIP00000022857.1"/>
    <property type="gene ID" value="ENSPKIG00000006708.1"/>
</dbReference>
<reference evidence="4" key="1">
    <citation type="submission" date="2025-08" db="UniProtKB">
        <authorList>
            <consortium name="Ensembl"/>
        </authorList>
    </citation>
    <scope>IDENTIFICATION</scope>
</reference>
<dbReference type="PANTHER" id="PTHR22545">
    <property type="entry name" value="CENTROSOMAL PROTEIN OF 95 KDA"/>
    <property type="match status" value="1"/>
</dbReference>
<keyword evidence="1" id="KW-0175">Coiled coil</keyword>
<dbReference type="GO" id="GO:0000922">
    <property type="term" value="C:spindle pole"/>
    <property type="evidence" value="ECO:0007669"/>
    <property type="project" value="InterPro"/>
</dbReference>
<evidence type="ECO:0000313" key="4">
    <source>
        <dbReference type="Ensembl" id="ENSPKIP00000022857.1"/>
    </source>
</evidence>
<dbReference type="STRING" id="1676925.ENSPKIP00000022857"/>
<feature type="domain" description="DUF5745" evidence="3">
    <location>
        <begin position="50"/>
        <end position="108"/>
    </location>
</feature>
<feature type="region of interest" description="Disordered" evidence="2">
    <location>
        <begin position="648"/>
        <end position="668"/>
    </location>
</feature>
<dbReference type="PANTHER" id="PTHR22545:SF0">
    <property type="entry name" value="CENTROSOMAL PROTEIN OF 95 KDA"/>
    <property type="match status" value="1"/>
</dbReference>
<feature type="region of interest" description="Disordered" evidence="2">
    <location>
        <begin position="571"/>
        <end position="601"/>
    </location>
</feature>